<reference evidence="1 2" key="1">
    <citation type="submission" date="2015-07" db="EMBL/GenBank/DDBJ databases">
        <title>Complete genome sequence of Prevotella intermedia strain 17-2.</title>
        <authorList>
            <person name="Nambu T."/>
        </authorList>
    </citation>
    <scope>NUCLEOTIDE SEQUENCE [LARGE SCALE GENOMIC DNA]</scope>
    <source>
        <strain evidence="1 2">17-2</strain>
    </source>
</reference>
<name>A0AAD1BJF9_PREIN</name>
<dbReference type="AlphaFoldDB" id="A0AAD1BJF9"/>
<proteinExistence type="predicted"/>
<organism evidence="1 2">
    <name type="scientific">Prevotella intermedia</name>
    <dbReference type="NCBI Taxonomy" id="28131"/>
    <lineage>
        <taxon>Bacteria</taxon>
        <taxon>Pseudomonadati</taxon>
        <taxon>Bacteroidota</taxon>
        <taxon>Bacteroidia</taxon>
        <taxon>Bacteroidales</taxon>
        <taxon>Prevotellaceae</taxon>
        <taxon>Prevotella</taxon>
    </lineage>
</organism>
<gene>
    <name evidence="1" type="ORF">PI172_2051</name>
</gene>
<sequence>MEIHRSAFPFGAFGYCHYAGNGLVYVGRRGERGEEENG</sequence>
<dbReference type="Proteomes" id="UP000067008">
    <property type="component" value="Chromosome 1"/>
</dbReference>
<dbReference type="EMBL" id="AP014926">
    <property type="protein sequence ID" value="BAR96779.1"/>
    <property type="molecule type" value="Genomic_DNA"/>
</dbReference>
<protein>
    <submittedName>
        <fullName evidence="1">Uncharacterized protein</fullName>
    </submittedName>
</protein>
<evidence type="ECO:0000313" key="1">
    <source>
        <dbReference type="EMBL" id="BAR96779.1"/>
    </source>
</evidence>
<accession>A0AAD1BJF9</accession>
<evidence type="ECO:0000313" key="2">
    <source>
        <dbReference type="Proteomes" id="UP000067008"/>
    </source>
</evidence>